<protein>
    <recommendedName>
        <fullName evidence="3 19">Mevalonate kinase</fullName>
        <shortName evidence="19">MK</shortName>
        <ecNumber evidence="3 19">2.7.1.36</ecNumber>
    </recommendedName>
</protein>
<dbReference type="NCBIfam" id="TIGR00549">
    <property type="entry name" value="mevalon_kin"/>
    <property type="match status" value="1"/>
</dbReference>
<dbReference type="UniPathway" id="UPA00057">
    <property type="reaction ID" value="UER00098"/>
</dbReference>
<dbReference type="InterPro" id="IPR006204">
    <property type="entry name" value="GHMP_kinase_N_dom"/>
</dbReference>
<evidence type="ECO:0000256" key="2">
    <source>
        <dbReference type="ARBA" id="ARBA00006495"/>
    </source>
</evidence>
<dbReference type="AlphaFoldDB" id="A0A0L0NR17"/>
<reference evidence="23" key="1">
    <citation type="journal article" date="2015" name="BMC Genomics">
        <title>Draft genome of a commonly misdiagnosed multidrug resistant pathogen Candida auris.</title>
        <authorList>
            <person name="Chatterjee S."/>
            <person name="Alampalli S.V."/>
            <person name="Nageshan R.K."/>
            <person name="Chettiar S.T."/>
            <person name="Joshi S."/>
            <person name="Tatu U.S."/>
        </authorList>
    </citation>
    <scope>NUCLEOTIDE SEQUENCE [LARGE SCALE GENOMIC DNA]</scope>
    <source>
        <strain evidence="23">6684</strain>
    </source>
</reference>
<gene>
    <name evidence="22" type="ORF">QG37_07110</name>
</gene>
<feature type="domain" description="GHMP kinase C-terminal" evidence="21">
    <location>
        <begin position="298"/>
        <end position="366"/>
    </location>
</feature>
<evidence type="ECO:0000256" key="18">
    <source>
        <dbReference type="ARBA" id="ARBA00029438"/>
    </source>
</evidence>
<dbReference type="InterPro" id="IPR006203">
    <property type="entry name" value="GHMP_knse_ATP-bd_CS"/>
</dbReference>
<dbReference type="VEuPathDB" id="FungiDB:CJJ09_003803"/>
<comment type="subcellular location">
    <subcellularLocation>
        <location evidence="1 19">Cytoplasm</location>
    </subcellularLocation>
</comment>
<dbReference type="FunFam" id="3.30.70.890:FF:000003">
    <property type="entry name" value="Mevalonate kinase"/>
    <property type="match status" value="1"/>
</dbReference>
<evidence type="ECO:0000256" key="1">
    <source>
        <dbReference type="ARBA" id="ARBA00004496"/>
    </source>
</evidence>
<evidence type="ECO:0000256" key="10">
    <source>
        <dbReference type="ARBA" id="ARBA00022840"/>
    </source>
</evidence>
<dbReference type="EMBL" id="LGST01000053">
    <property type="protein sequence ID" value="KND96571.1"/>
    <property type="molecule type" value="Genomic_DNA"/>
</dbReference>
<dbReference type="GO" id="GO:0004496">
    <property type="term" value="F:mevalonate kinase activity"/>
    <property type="evidence" value="ECO:0007669"/>
    <property type="project" value="UniProtKB-EC"/>
</dbReference>
<dbReference type="InterPro" id="IPR036554">
    <property type="entry name" value="GHMP_kinase_C_sf"/>
</dbReference>
<keyword evidence="14 19" id="KW-0443">Lipid metabolism</keyword>
<dbReference type="PANTHER" id="PTHR43290">
    <property type="entry name" value="MEVALONATE KINASE"/>
    <property type="match status" value="1"/>
</dbReference>
<dbReference type="InterPro" id="IPR013750">
    <property type="entry name" value="GHMP_kinase_C_dom"/>
</dbReference>
<evidence type="ECO:0000256" key="8">
    <source>
        <dbReference type="ARBA" id="ARBA00022741"/>
    </source>
</evidence>
<dbReference type="Pfam" id="PF08544">
    <property type="entry name" value="GHMP_kinases_C"/>
    <property type="match status" value="1"/>
</dbReference>
<dbReference type="Proteomes" id="UP000037122">
    <property type="component" value="Unassembled WGS sequence"/>
</dbReference>
<comment type="catalytic activity">
    <reaction evidence="17">
        <text>(R)-mevalonate + ATP = (R)-5-phosphomevalonate + ADP + H(+)</text>
        <dbReference type="Rhea" id="RHEA:17065"/>
        <dbReference type="ChEBI" id="CHEBI:15378"/>
        <dbReference type="ChEBI" id="CHEBI:30616"/>
        <dbReference type="ChEBI" id="CHEBI:36464"/>
        <dbReference type="ChEBI" id="CHEBI:58146"/>
        <dbReference type="ChEBI" id="CHEBI:456216"/>
        <dbReference type="EC" id="2.7.1.36"/>
    </reaction>
    <physiologicalReaction direction="left-to-right" evidence="17">
        <dbReference type="Rhea" id="RHEA:17066"/>
    </physiologicalReaction>
</comment>
<dbReference type="VEuPathDB" id="FungiDB:CJI97_005606"/>
<dbReference type="GO" id="GO:0019287">
    <property type="term" value="P:isopentenyl diphosphate biosynthetic process, mevalonate pathway"/>
    <property type="evidence" value="ECO:0007669"/>
    <property type="project" value="UniProtKB-UniPathway"/>
</dbReference>
<dbReference type="PROSITE" id="PS00627">
    <property type="entry name" value="GHMP_KINASES_ATP"/>
    <property type="match status" value="1"/>
</dbReference>
<evidence type="ECO:0000256" key="16">
    <source>
        <dbReference type="ARBA" id="ARBA00023221"/>
    </source>
</evidence>
<dbReference type="InterPro" id="IPR006205">
    <property type="entry name" value="Mev_gal_kin"/>
</dbReference>
<evidence type="ECO:0000256" key="11">
    <source>
        <dbReference type="ARBA" id="ARBA00022842"/>
    </source>
</evidence>
<evidence type="ECO:0000256" key="17">
    <source>
        <dbReference type="ARBA" id="ARBA00029310"/>
    </source>
</evidence>
<dbReference type="PANTHER" id="PTHR43290:SF2">
    <property type="entry name" value="MEVALONATE KINASE"/>
    <property type="match status" value="1"/>
</dbReference>
<keyword evidence="6 19" id="KW-0808">Transferase</keyword>
<evidence type="ECO:0000256" key="14">
    <source>
        <dbReference type="ARBA" id="ARBA00023098"/>
    </source>
</evidence>
<dbReference type="SUPFAM" id="SSF54211">
    <property type="entry name" value="Ribosomal protein S5 domain 2-like"/>
    <property type="match status" value="1"/>
</dbReference>
<keyword evidence="13 19" id="KW-0756">Sterol biosynthesis</keyword>
<dbReference type="InterPro" id="IPR014721">
    <property type="entry name" value="Ribsml_uS5_D2-typ_fold_subgr"/>
</dbReference>
<evidence type="ECO:0000256" key="13">
    <source>
        <dbReference type="ARBA" id="ARBA00023011"/>
    </source>
</evidence>
<dbReference type="VEuPathDB" id="FungiDB:CJI96_0004705"/>
<evidence type="ECO:0000256" key="5">
    <source>
        <dbReference type="ARBA" id="ARBA00022516"/>
    </source>
</evidence>
<sequence length="425" mass="45770">MTSPFYVSAPGKVILFGEHSTVYGKPAIAAALGLRAYLLVVPNEDPNQICLEFPDISLKHLWNRQDIPWGSLQQFIDRHEGKPVATDELIPEILDNLSDLLDMEDQRTYITCRCFMYLYSNLCSPDTPGCHFVIRSTLPIGAGLGSSASVSVSISTALAILGKHIEYPTIAIDTKHHGKGTPDSNFIDAWSLMGEKCFHGNPSGIDNAVATHGGAVMYQRFGGPGNVAVRTNLRNFTGLDLLLTNTKIPRSTADLVGGVAALTSKYNKAAENILLAMGEVAMDAYDAMLQPTVNTNVLSELFNINHGLLVALGVSHPALETIKAIGDSHKIGATKLTGAGGGGCAITLLSPDVESSTLDRVKKEYEAKGFETFQAQLGGKGVGVLQFENNSEPEMFSAVNFMSQETREHIEEAIGASKVAGWRFW</sequence>
<evidence type="ECO:0000313" key="23">
    <source>
        <dbReference type="Proteomes" id="UP000037122"/>
    </source>
</evidence>
<evidence type="ECO:0000256" key="12">
    <source>
        <dbReference type="ARBA" id="ARBA00022955"/>
    </source>
</evidence>
<keyword evidence="11" id="KW-0460">Magnesium</keyword>
<comment type="similarity">
    <text evidence="2 19">Belongs to the GHMP kinase family. Mevalonate kinase subfamily.</text>
</comment>
<keyword evidence="15 19" id="KW-1207">Sterol metabolism</keyword>
<keyword evidence="10 19" id="KW-0067">ATP-binding</keyword>
<keyword evidence="16 19" id="KW-0753">Steroid metabolism</keyword>
<evidence type="ECO:0000256" key="4">
    <source>
        <dbReference type="ARBA" id="ARBA00022490"/>
    </source>
</evidence>
<feature type="domain" description="GHMP kinase N-terminal" evidence="20">
    <location>
        <begin position="123"/>
        <end position="214"/>
    </location>
</feature>
<dbReference type="InterPro" id="IPR020568">
    <property type="entry name" value="Ribosomal_Su5_D2-typ_SF"/>
</dbReference>
<comment type="caution">
    <text evidence="22">The sequence shown here is derived from an EMBL/GenBank/DDBJ whole genome shotgun (WGS) entry which is preliminary data.</text>
</comment>
<evidence type="ECO:0000256" key="6">
    <source>
        <dbReference type="ARBA" id="ARBA00022679"/>
    </source>
</evidence>
<evidence type="ECO:0000256" key="7">
    <source>
        <dbReference type="ARBA" id="ARBA00022723"/>
    </source>
</evidence>
<dbReference type="EC" id="2.7.1.36" evidence="3 19"/>
<name>A0A0L0NR17_CANAR</name>
<keyword evidence="7" id="KW-0479">Metal-binding</keyword>
<dbReference type="Gene3D" id="3.30.70.890">
    <property type="entry name" value="GHMP kinase, C-terminal domain"/>
    <property type="match status" value="1"/>
</dbReference>
<comment type="function">
    <text evidence="19">Mevalonate kinase; part of the second module of ergosterol biosynthesis pathway that includes the middle steps of the pathway. The second module is carried out in the vacuole and involves the formation of farnesyl diphosphate, which is also an important intermediate in the biosynthesis of ubiquinone, dolichol, heme and prenylated proteins.</text>
</comment>
<dbReference type="Pfam" id="PF00288">
    <property type="entry name" value="GHMP_kinases_N"/>
    <property type="match status" value="1"/>
</dbReference>
<dbReference type="VEuPathDB" id="FungiDB:QG37_07110"/>
<dbReference type="SUPFAM" id="SSF55060">
    <property type="entry name" value="GHMP Kinase, C-terminal domain"/>
    <property type="match status" value="1"/>
</dbReference>
<dbReference type="GO" id="GO:0006696">
    <property type="term" value="P:ergosterol biosynthetic process"/>
    <property type="evidence" value="ECO:0007669"/>
    <property type="project" value="TreeGrafter"/>
</dbReference>
<evidence type="ECO:0000256" key="15">
    <source>
        <dbReference type="ARBA" id="ARBA00023166"/>
    </source>
</evidence>
<evidence type="ECO:0000259" key="21">
    <source>
        <dbReference type="Pfam" id="PF08544"/>
    </source>
</evidence>
<dbReference type="Gene3D" id="3.30.230.10">
    <property type="match status" value="1"/>
</dbReference>
<comment type="pathway">
    <text evidence="18 19">Isoprenoid biosynthesis; isopentenyl diphosphate biosynthesis via mevalonate pathway; isopentenyl diphosphate from (R)-mevalonate: step 1/3.</text>
</comment>
<dbReference type="VEuPathDB" id="FungiDB:B9J08_005525"/>
<evidence type="ECO:0000259" key="20">
    <source>
        <dbReference type="Pfam" id="PF00288"/>
    </source>
</evidence>
<evidence type="ECO:0000256" key="19">
    <source>
        <dbReference type="RuleBase" id="RU363087"/>
    </source>
</evidence>
<dbReference type="GO" id="GO:0005524">
    <property type="term" value="F:ATP binding"/>
    <property type="evidence" value="ECO:0007669"/>
    <property type="project" value="UniProtKB-KW"/>
</dbReference>
<keyword evidence="12 19" id="KW-0752">Steroid biosynthesis</keyword>
<keyword evidence="8 19" id="KW-0547">Nucleotide-binding</keyword>
<keyword evidence="9 19" id="KW-0418">Kinase</keyword>
<evidence type="ECO:0000313" key="22">
    <source>
        <dbReference type="EMBL" id="KND96571.1"/>
    </source>
</evidence>
<dbReference type="GO" id="GO:0005829">
    <property type="term" value="C:cytosol"/>
    <property type="evidence" value="ECO:0007669"/>
    <property type="project" value="TreeGrafter"/>
</dbReference>
<dbReference type="PRINTS" id="PR00959">
    <property type="entry name" value="MEVGALKINASE"/>
</dbReference>
<keyword evidence="5 19" id="KW-0444">Lipid biosynthesis</keyword>
<dbReference type="GO" id="GO:0046872">
    <property type="term" value="F:metal ion binding"/>
    <property type="evidence" value="ECO:0007669"/>
    <property type="project" value="UniProtKB-KW"/>
</dbReference>
<accession>A0A0L0NR17</accession>
<dbReference type="VEuPathDB" id="FungiDB:CJJ07_003508"/>
<evidence type="ECO:0000256" key="9">
    <source>
        <dbReference type="ARBA" id="ARBA00022777"/>
    </source>
</evidence>
<dbReference type="VEuPathDB" id="FungiDB:CJJ09_003802"/>
<keyword evidence="4 19" id="KW-0963">Cytoplasm</keyword>
<proteinExistence type="inferred from homology"/>
<organism evidence="22 23">
    <name type="scientific">Candidozyma auris</name>
    <name type="common">Yeast</name>
    <name type="synonym">Candida auris</name>
    <dbReference type="NCBI Taxonomy" id="498019"/>
    <lineage>
        <taxon>Eukaryota</taxon>
        <taxon>Fungi</taxon>
        <taxon>Dikarya</taxon>
        <taxon>Ascomycota</taxon>
        <taxon>Saccharomycotina</taxon>
        <taxon>Pichiomycetes</taxon>
        <taxon>Metschnikowiaceae</taxon>
        <taxon>Candidozyma</taxon>
    </lineage>
</organism>
<evidence type="ECO:0000256" key="3">
    <source>
        <dbReference type="ARBA" id="ARBA00012103"/>
    </source>
</evidence>